<proteinExistence type="predicted"/>
<dbReference type="Proteomes" id="UP000001307">
    <property type="component" value="Unassembled WGS sequence"/>
</dbReference>
<dbReference type="EMBL" id="FN653087">
    <property type="protein sequence ID" value="CBY11576.1"/>
    <property type="molecule type" value="Genomic_DNA"/>
</dbReference>
<dbReference type="AlphaFoldDB" id="E4XNY8"/>
<feature type="chain" id="PRO_5003193085" evidence="1">
    <location>
        <begin position="22"/>
        <end position="170"/>
    </location>
</feature>
<keyword evidence="1" id="KW-0732">Signal</keyword>
<feature type="signal peptide" evidence="1">
    <location>
        <begin position="1"/>
        <end position="21"/>
    </location>
</feature>
<keyword evidence="3" id="KW-1185">Reference proteome</keyword>
<accession>E4XNY8</accession>
<name>E4XNY8_OIKDI</name>
<reference evidence="2" key="1">
    <citation type="journal article" date="2010" name="Science">
        <title>Plasticity of animal genome architecture unmasked by rapid evolution of a pelagic tunicate.</title>
        <authorList>
            <person name="Denoeud F."/>
            <person name="Henriet S."/>
            <person name="Mungpakdee S."/>
            <person name="Aury J.M."/>
            <person name="Da Silva C."/>
            <person name="Brinkmann H."/>
            <person name="Mikhaleva J."/>
            <person name="Olsen L.C."/>
            <person name="Jubin C."/>
            <person name="Canestro C."/>
            <person name="Bouquet J.M."/>
            <person name="Danks G."/>
            <person name="Poulain J."/>
            <person name="Campsteijn C."/>
            <person name="Adamski M."/>
            <person name="Cross I."/>
            <person name="Yadetie F."/>
            <person name="Muffato M."/>
            <person name="Louis A."/>
            <person name="Butcher S."/>
            <person name="Tsagkogeorga G."/>
            <person name="Konrad A."/>
            <person name="Singh S."/>
            <person name="Jensen M.F."/>
            <person name="Cong E.H."/>
            <person name="Eikeseth-Otteraa H."/>
            <person name="Noel B."/>
            <person name="Anthouard V."/>
            <person name="Porcel B.M."/>
            <person name="Kachouri-Lafond R."/>
            <person name="Nishino A."/>
            <person name="Ugolini M."/>
            <person name="Chourrout P."/>
            <person name="Nishida H."/>
            <person name="Aasland R."/>
            <person name="Huzurbazar S."/>
            <person name="Westhof E."/>
            <person name="Delsuc F."/>
            <person name="Lehrach H."/>
            <person name="Reinhardt R."/>
            <person name="Weissenbach J."/>
            <person name="Roy S.W."/>
            <person name="Artiguenave F."/>
            <person name="Postlethwait J.H."/>
            <person name="Manak J.R."/>
            <person name="Thompson E.M."/>
            <person name="Jaillon O."/>
            <person name="Du Pasquier L."/>
            <person name="Boudinot P."/>
            <person name="Liberles D.A."/>
            <person name="Volff J.N."/>
            <person name="Philippe H."/>
            <person name="Lenhard B."/>
            <person name="Roest Crollius H."/>
            <person name="Wincker P."/>
            <person name="Chourrout D."/>
        </authorList>
    </citation>
    <scope>NUCLEOTIDE SEQUENCE [LARGE SCALE GENOMIC DNA]</scope>
</reference>
<evidence type="ECO:0000313" key="3">
    <source>
        <dbReference type="Proteomes" id="UP000001307"/>
    </source>
</evidence>
<gene>
    <name evidence="2" type="ORF">GSOID_T00016743001</name>
</gene>
<dbReference type="InParanoid" id="E4XNY8"/>
<evidence type="ECO:0000256" key="1">
    <source>
        <dbReference type="SAM" id="SignalP"/>
    </source>
</evidence>
<sequence>MIAQILVAILLIFARLQRSHSDRKTQIQVIVALVLLWLRRIKKQMKNELSAENIDLDSSFVEIEDGAPMISAEARSSIVSREPTISAGGRKLSKDPFNLIEDLHSLDEMSNFEKRNSLGSLAHPRLSNVSTIQEGRRHSETPVARVPASKKRFLPRYGSLQADFIPEHDE</sequence>
<protein>
    <submittedName>
        <fullName evidence="2">Uncharacterized protein</fullName>
    </submittedName>
</protein>
<organism evidence="2">
    <name type="scientific">Oikopleura dioica</name>
    <name type="common">Tunicate</name>
    <dbReference type="NCBI Taxonomy" id="34765"/>
    <lineage>
        <taxon>Eukaryota</taxon>
        <taxon>Metazoa</taxon>
        <taxon>Chordata</taxon>
        <taxon>Tunicata</taxon>
        <taxon>Appendicularia</taxon>
        <taxon>Copelata</taxon>
        <taxon>Oikopleuridae</taxon>
        <taxon>Oikopleura</taxon>
    </lineage>
</organism>
<evidence type="ECO:0000313" key="2">
    <source>
        <dbReference type="EMBL" id="CBY11576.1"/>
    </source>
</evidence>